<keyword evidence="1" id="KW-0175">Coiled coil</keyword>
<dbReference type="InterPro" id="IPR051678">
    <property type="entry name" value="AGP_Transferase"/>
</dbReference>
<reference evidence="3" key="1">
    <citation type="submission" date="2022-07" db="EMBL/GenBank/DDBJ databases">
        <title>Taxonomy of Aspergillus series Nigri: significant species reduction supported by multi-species coalescent approaches.</title>
        <authorList>
            <person name="Bian C."/>
            <person name="Kusuya Y."/>
            <person name="Sklenar F."/>
            <person name="D'hooge E."/>
            <person name="Yaguchi T."/>
            <person name="Takahashi H."/>
            <person name="Hubka V."/>
        </authorList>
    </citation>
    <scope>NUCLEOTIDE SEQUENCE</scope>
    <source>
        <strain evidence="3">CBS 733.88</strain>
    </source>
</reference>
<organism evidence="3 4">
    <name type="scientific">Aspergillus brasiliensis</name>
    <dbReference type="NCBI Taxonomy" id="319629"/>
    <lineage>
        <taxon>Eukaryota</taxon>
        <taxon>Fungi</taxon>
        <taxon>Dikarya</taxon>
        <taxon>Ascomycota</taxon>
        <taxon>Pezizomycotina</taxon>
        <taxon>Eurotiomycetes</taxon>
        <taxon>Eurotiomycetidae</taxon>
        <taxon>Eurotiales</taxon>
        <taxon>Aspergillaceae</taxon>
        <taxon>Aspergillus</taxon>
        <taxon>Aspergillus subgen. Circumdati</taxon>
    </lineage>
</organism>
<accession>A0A9W5YY07</accession>
<evidence type="ECO:0000256" key="1">
    <source>
        <dbReference type="SAM" id="Coils"/>
    </source>
</evidence>
<dbReference type="AlphaFoldDB" id="A0A9W5YY07"/>
<dbReference type="InterPro" id="IPR002575">
    <property type="entry name" value="Aminoglycoside_PTrfase"/>
</dbReference>
<sequence length="461" mass="53584">MKETIEPRMHFDDVAWEKSEAIADGWVHSLFTDKDTLRAIGHLIVKYRRGVPEELCQPRSGYFNITFRMKYLDGGSAVIRFPKPGATMFPEEKDNTSIPVPFILHCGTTEESPPGFGPFIVMEYIDHATTMSDVLNTPGLGISDRHCLDPNIDMEKLEMMYAQFADILLQLNRLSLPRIGSVERVDEFSYEVNSRPLSLHMNELVRLGTLPRSDLPESTFDSSSSYFDHLAELHIQHLKHQRNDAVESATDCRRKYVARQLFRKLAKDRQLTASTHDNDSGPFRLWCDDLRPSNVLLNADLQVVGVIDWEFSYAAPAEFPEASPWWLLLEQPEYWPDGIEAWTEVYERRLQTFLKVLVEREESLISSGRLTEGQSLSGPMRESWQNGDFWVSYAARRNFAFDAIFWQKLDRRFFGPTESPEDSWKKRIELLDEEEKEEMERLVQKKMEDMKERVLAWEPDE</sequence>
<dbReference type="PANTHER" id="PTHR21310">
    <property type="entry name" value="AMINOGLYCOSIDE PHOSPHOTRANSFERASE-RELATED-RELATED"/>
    <property type="match status" value="1"/>
</dbReference>
<comment type="caution">
    <text evidence="3">The sequence shown here is derived from an EMBL/GenBank/DDBJ whole genome shotgun (WGS) entry which is preliminary data.</text>
</comment>
<gene>
    <name evidence="3" type="ORF">AbraCBS73388_000474</name>
</gene>
<dbReference type="Gene3D" id="3.90.1200.10">
    <property type="match status" value="1"/>
</dbReference>
<dbReference type="EMBL" id="BROQ01000101">
    <property type="protein sequence ID" value="GKZ25037.1"/>
    <property type="molecule type" value="Genomic_DNA"/>
</dbReference>
<protein>
    <recommendedName>
        <fullName evidence="2">Aminoglycoside phosphotransferase domain-containing protein</fullName>
    </recommendedName>
</protein>
<name>A0A9W5YY07_9EURO</name>
<dbReference type="SUPFAM" id="SSF56112">
    <property type="entry name" value="Protein kinase-like (PK-like)"/>
    <property type="match status" value="1"/>
</dbReference>
<evidence type="ECO:0000313" key="4">
    <source>
        <dbReference type="Proteomes" id="UP001143548"/>
    </source>
</evidence>
<evidence type="ECO:0000259" key="2">
    <source>
        <dbReference type="Pfam" id="PF01636"/>
    </source>
</evidence>
<evidence type="ECO:0000313" key="3">
    <source>
        <dbReference type="EMBL" id="GKZ25037.1"/>
    </source>
</evidence>
<dbReference type="Proteomes" id="UP001143548">
    <property type="component" value="Unassembled WGS sequence"/>
</dbReference>
<dbReference type="InterPro" id="IPR011009">
    <property type="entry name" value="Kinase-like_dom_sf"/>
</dbReference>
<feature type="coiled-coil region" evidence="1">
    <location>
        <begin position="425"/>
        <end position="453"/>
    </location>
</feature>
<feature type="domain" description="Aminoglycoside phosphotransferase" evidence="2">
    <location>
        <begin position="98"/>
        <end position="317"/>
    </location>
</feature>
<proteinExistence type="predicted"/>
<dbReference type="Pfam" id="PF01636">
    <property type="entry name" value="APH"/>
    <property type="match status" value="1"/>
</dbReference>
<dbReference type="PANTHER" id="PTHR21310:SF37">
    <property type="entry name" value="AMINOGLYCOSIDE PHOSPHOTRANSFERASE DOMAIN-CONTAINING PROTEIN"/>
    <property type="match status" value="1"/>
</dbReference>